<reference evidence="1" key="1">
    <citation type="journal article" date="2015" name="Nature">
        <title>Complex archaea that bridge the gap between prokaryotes and eukaryotes.</title>
        <authorList>
            <person name="Spang A."/>
            <person name="Saw J.H."/>
            <person name="Jorgensen S.L."/>
            <person name="Zaremba-Niedzwiedzka K."/>
            <person name="Martijn J."/>
            <person name="Lind A.E."/>
            <person name="van Eijk R."/>
            <person name="Schleper C."/>
            <person name="Guy L."/>
            <person name="Ettema T.J."/>
        </authorList>
    </citation>
    <scope>NUCLEOTIDE SEQUENCE</scope>
</reference>
<protein>
    <submittedName>
        <fullName evidence="1">Uncharacterized protein</fullName>
    </submittedName>
</protein>
<gene>
    <name evidence="1" type="ORF">LCGC14_1885870</name>
</gene>
<organism evidence="1">
    <name type="scientific">marine sediment metagenome</name>
    <dbReference type="NCBI Taxonomy" id="412755"/>
    <lineage>
        <taxon>unclassified sequences</taxon>
        <taxon>metagenomes</taxon>
        <taxon>ecological metagenomes</taxon>
    </lineage>
</organism>
<proteinExistence type="predicted"/>
<comment type="caution">
    <text evidence="1">The sequence shown here is derived from an EMBL/GenBank/DDBJ whole genome shotgun (WGS) entry which is preliminary data.</text>
</comment>
<name>A0A0F9GPB4_9ZZZZ</name>
<dbReference type="AlphaFoldDB" id="A0A0F9GPB4"/>
<sequence length="106" mass="12524">MRDPVNFRNPQSIYDETVRLHHIHLSLLEANFKKYVNDDGLERLVETIIWSDLDLVIPIEEWLPDLKRTAEWLFKLGKDASGLPNREQELLRNGIRKFGDRVQNDV</sequence>
<accession>A0A0F9GPB4</accession>
<evidence type="ECO:0000313" key="1">
    <source>
        <dbReference type="EMBL" id="KKL92321.1"/>
    </source>
</evidence>
<dbReference type="EMBL" id="LAZR01019498">
    <property type="protein sequence ID" value="KKL92321.1"/>
    <property type="molecule type" value="Genomic_DNA"/>
</dbReference>